<evidence type="ECO:0000313" key="2">
    <source>
        <dbReference type="Proteomes" id="UP000233606"/>
    </source>
</evidence>
<dbReference type="Proteomes" id="UP000233606">
    <property type="component" value="Unassembled WGS sequence"/>
</dbReference>
<comment type="caution">
    <text evidence="1">The sequence shown here is derived from an EMBL/GenBank/DDBJ whole genome shotgun (WGS) entry which is preliminary data.</text>
</comment>
<sequence length="117" mass="13355">MQSTVTLNISEYNEILINSTICQQYKEENSRLKEELAIAHKQLEELQQPKDDTPTREVKMGNVKVVGSSEDFKNKLIAEYPDSITLCDKDNPEKKVVIDSKGIHLYEGDTLTSFESF</sequence>
<organism evidence="1 2">
    <name type="scientific">Macrococcoides caseolyticum</name>
    <dbReference type="NCBI Taxonomy" id="69966"/>
    <lineage>
        <taxon>Bacteria</taxon>
        <taxon>Bacillati</taxon>
        <taxon>Bacillota</taxon>
        <taxon>Bacilli</taxon>
        <taxon>Bacillales</taxon>
        <taxon>Staphylococcaceae</taxon>
        <taxon>Macrococcoides</taxon>
    </lineage>
</organism>
<accession>A0ACC9MQ40</accession>
<protein>
    <submittedName>
        <fullName evidence="1">Uncharacterized protein</fullName>
    </submittedName>
</protein>
<name>A0ACC9MQ40_9STAP</name>
<reference evidence="1" key="1">
    <citation type="submission" date="2017-12" db="EMBL/GenBank/DDBJ databases">
        <title>Genomics of Macrococcus caseolyticus.</title>
        <authorList>
            <person name="MacFadyen A.C."/>
            <person name="Paterson G.K."/>
        </authorList>
    </citation>
    <scope>NUCLEOTIDE SEQUENCE</scope>
    <source>
        <strain evidence="1">5459_5_49</strain>
    </source>
</reference>
<proteinExistence type="predicted"/>
<gene>
    <name evidence="1" type="ORF">CW682_09760</name>
</gene>
<keyword evidence="2" id="KW-1185">Reference proteome</keyword>
<evidence type="ECO:0000313" key="1">
    <source>
        <dbReference type="EMBL" id="PKE55886.1"/>
    </source>
</evidence>
<dbReference type="EMBL" id="PIWU01000015">
    <property type="protein sequence ID" value="PKE55886.1"/>
    <property type="molecule type" value="Genomic_DNA"/>
</dbReference>